<evidence type="ECO:0000259" key="14">
    <source>
        <dbReference type="Pfam" id="PF04561"/>
    </source>
</evidence>
<evidence type="ECO:0000259" key="12">
    <source>
        <dbReference type="Pfam" id="PF00562"/>
    </source>
</evidence>
<dbReference type="GeneID" id="22161040"/>
<keyword evidence="6 9" id="KW-0804">Transcription</keyword>
<gene>
    <name evidence="9 16" type="primary">rpoB</name>
</gene>
<dbReference type="GO" id="GO:0000428">
    <property type="term" value="C:DNA-directed RNA polymerase complex"/>
    <property type="evidence" value="ECO:0007669"/>
    <property type="project" value="UniProtKB-KW"/>
</dbReference>
<dbReference type="InterPro" id="IPR014724">
    <property type="entry name" value="RNA_pol_RPB2_OB-fold"/>
</dbReference>
<protein>
    <recommendedName>
        <fullName evidence="9">DNA-directed RNA polymerase subunit beta</fullName>
        <ecNumber evidence="9">2.7.7.6</ecNumber>
    </recommendedName>
    <alternativeName>
        <fullName evidence="9">PEP</fullName>
    </alternativeName>
    <alternativeName>
        <fullName evidence="9">Plastid-encoded RNA polymerase subunit beta</fullName>
        <shortName evidence="9">RNA polymerase subunit beta</shortName>
    </alternativeName>
</protein>
<evidence type="ECO:0000259" key="13">
    <source>
        <dbReference type="Pfam" id="PF04560"/>
    </source>
</evidence>
<dbReference type="InterPro" id="IPR015712">
    <property type="entry name" value="DNA-dir_RNA_pol_su2"/>
</dbReference>
<dbReference type="InterPro" id="IPR042107">
    <property type="entry name" value="DNA-dir_RNA_pol_bsu_ext_1_sf"/>
</dbReference>
<evidence type="ECO:0000259" key="15">
    <source>
        <dbReference type="Pfam" id="PF04565"/>
    </source>
</evidence>
<evidence type="ECO:0000256" key="9">
    <source>
        <dbReference type="HAMAP-Rule" id="MF_01321"/>
    </source>
</evidence>
<dbReference type="Gene3D" id="3.90.1100.10">
    <property type="match status" value="1"/>
</dbReference>
<feature type="domain" description="DNA-directed RNA polymerase subunit 2 hybrid-binding" evidence="12">
    <location>
        <begin position="848"/>
        <end position="1250"/>
    </location>
</feature>
<dbReference type="SUPFAM" id="SSF64484">
    <property type="entry name" value="beta and beta-prime subunits of DNA dependent RNA-polymerase"/>
    <property type="match status" value="1"/>
</dbReference>
<dbReference type="InterPro" id="IPR007121">
    <property type="entry name" value="RNA_pol_bsu_CS"/>
</dbReference>
<accession>A0A097KQJ8</accession>
<dbReference type="InterPro" id="IPR037034">
    <property type="entry name" value="RNA_pol_Rpb2_2_sf"/>
</dbReference>
<comment type="subunit">
    <text evidence="7 9 11">In plastids the minimal PEP RNA polymerase catalytic core is composed of four subunits: alpha, beta, beta', and beta''. When a (nuclear-encoded) sigma factor is associated with the core the holoenzyme is formed, which can initiate transcription.</text>
</comment>
<evidence type="ECO:0000256" key="8">
    <source>
        <dbReference type="ARBA" id="ARBA00048552"/>
    </source>
</evidence>
<proteinExistence type="inferred from homology"/>
<dbReference type="PROSITE" id="PS01166">
    <property type="entry name" value="RNA_POL_BETA"/>
    <property type="match status" value="1"/>
</dbReference>
<feature type="domain" description="RNA polymerase Rpb2" evidence="14">
    <location>
        <begin position="150"/>
        <end position="358"/>
    </location>
</feature>
<dbReference type="Gene3D" id="2.30.150.10">
    <property type="entry name" value="DNA-directed RNA polymerase, beta subunit, external 1 domain"/>
    <property type="match status" value="1"/>
</dbReference>
<dbReference type="Gene3D" id="3.90.1110.10">
    <property type="entry name" value="RNA polymerase Rpb2, domain 2"/>
    <property type="match status" value="1"/>
</dbReference>
<dbReference type="InterPro" id="IPR007120">
    <property type="entry name" value="DNA-dir_RNAP_su2_dom"/>
</dbReference>
<evidence type="ECO:0000256" key="5">
    <source>
        <dbReference type="ARBA" id="ARBA00022695"/>
    </source>
</evidence>
<keyword evidence="4 9" id="KW-0808">Transferase</keyword>
<dbReference type="Gene3D" id="2.40.50.150">
    <property type="match status" value="1"/>
</dbReference>
<evidence type="ECO:0000256" key="10">
    <source>
        <dbReference type="RuleBase" id="RU000434"/>
    </source>
</evidence>
<evidence type="ECO:0000256" key="1">
    <source>
        <dbReference type="ARBA" id="ARBA00004026"/>
    </source>
</evidence>
<comment type="catalytic activity">
    <reaction evidence="8 9 11">
        <text>RNA(n) + a ribonucleoside 5'-triphosphate = RNA(n+1) + diphosphate</text>
        <dbReference type="Rhea" id="RHEA:21248"/>
        <dbReference type="Rhea" id="RHEA-COMP:14527"/>
        <dbReference type="Rhea" id="RHEA-COMP:17342"/>
        <dbReference type="ChEBI" id="CHEBI:33019"/>
        <dbReference type="ChEBI" id="CHEBI:61557"/>
        <dbReference type="ChEBI" id="CHEBI:140395"/>
        <dbReference type="EC" id="2.7.7.6"/>
    </reaction>
</comment>
<dbReference type="GO" id="GO:0003677">
    <property type="term" value="F:DNA binding"/>
    <property type="evidence" value="ECO:0007669"/>
    <property type="project" value="UniProtKB-UniRule"/>
</dbReference>
<dbReference type="GO" id="GO:0032549">
    <property type="term" value="F:ribonucleoside binding"/>
    <property type="evidence" value="ECO:0007669"/>
    <property type="project" value="InterPro"/>
</dbReference>
<evidence type="ECO:0000256" key="2">
    <source>
        <dbReference type="ARBA" id="ARBA00006835"/>
    </source>
</evidence>
<dbReference type="Pfam" id="PF04560">
    <property type="entry name" value="RNA_pol_Rpb2_7"/>
    <property type="match status" value="1"/>
</dbReference>
<dbReference type="HAMAP" id="MF_01321">
    <property type="entry name" value="RNApol_bact_RpoB"/>
    <property type="match status" value="1"/>
</dbReference>
<dbReference type="Pfam" id="PF04565">
    <property type="entry name" value="RNA_pol_Rpb2_3"/>
    <property type="match status" value="1"/>
</dbReference>
<dbReference type="Pfam" id="PF04561">
    <property type="entry name" value="RNA_pol_Rpb2_2"/>
    <property type="match status" value="1"/>
</dbReference>
<dbReference type="Gene3D" id="2.40.50.100">
    <property type="match status" value="2"/>
</dbReference>
<name>A0A097KQJ8_9CHLO</name>
<organism evidence="16">
    <name type="scientific">Dicloster acuatus</name>
    <dbReference type="NCBI Taxonomy" id="91190"/>
    <lineage>
        <taxon>Eukaryota</taxon>
        <taxon>Viridiplantae</taxon>
        <taxon>Chlorophyta</taxon>
        <taxon>core chlorophytes</taxon>
        <taxon>Trebouxiophyceae</taxon>
        <taxon>Chlorellales</taxon>
        <taxon>Chlorellaceae</taxon>
        <taxon>Dicloster</taxon>
    </lineage>
</organism>
<comment type="similarity">
    <text evidence="2 9 10">Belongs to the RNA polymerase beta chain family.</text>
</comment>
<dbReference type="EMBL" id="KM462885">
    <property type="protein sequence ID" value="AIT95442.1"/>
    <property type="molecule type" value="Genomic_DNA"/>
</dbReference>
<evidence type="ECO:0000256" key="3">
    <source>
        <dbReference type="ARBA" id="ARBA00022478"/>
    </source>
</evidence>
<dbReference type="InterPro" id="IPR007642">
    <property type="entry name" value="RNA_pol_Rpb2_2"/>
</dbReference>
<dbReference type="PANTHER" id="PTHR20856">
    <property type="entry name" value="DNA-DIRECTED RNA POLYMERASE I SUBUNIT 2"/>
    <property type="match status" value="1"/>
</dbReference>
<comment type="subcellular location">
    <subcellularLocation>
        <location evidence="9">Plastid</location>
        <location evidence="9">Chloroplast</location>
    </subcellularLocation>
</comment>
<feature type="domain" description="RNA polymerase Rpb2" evidence="13">
    <location>
        <begin position="1252"/>
        <end position="1327"/>
    </location>
</feature>
<feature type="domain" description="RNA polymerase Rpb2" evidence="15">
    <location>
        <begin position="421"/>
        <end position="487"/>
    </location>
</feature>
<evidence type="ECO:0000256" key="4">
    <source>
        <dbReference type="ARBA" id="ARBA00022679"/>
    </source>
</evidence>
<reference evidence="16" key="1">
    <citation type="journal article" date="2014" name="BMC Evol. Biol.">
        <title>Chloroplast phylogenomic analysis resolves deep-level relationships within the green algal class Trebouxiophyceae.</title>
        <authorList>
            <person name="Lemieux C."/>
            <person name="Otis C."/>
            <person name="Turmel M."/>
        </authorList>
    </citation>
    <scope>NUCLEOTIDE SEQUENCE</scope>
</reference>
<dbReference type="InterPro" id="IPR010243">
    <property type="entry name" value="RNA_pol_bsu_bac"/>
</dbReference>
<dbReference type="Gene3D" id="3.90.1800.10">
    <property type="entry name" value="RNA polymerase alpha subunit dimerisation domain"/>
    <property type="match status" value="1"/>
</dbReference>
<dbReference type="GO" id="GO:0009507">
    <property type="term" value="C:chloroplast"/>
    <property type="evidence" value="ECO:0007669"/>
    <property type="project" value="UniProtKB-SubCell"/>
</dbReference>
<dbReference type="Pfam" id="PF00562">
    <property type="entry name" value="RNA_pol_Rpb2_6"/>
    <property type="match status" value="1"/>
</dbReference>
<dbReference type="InterPro" id="IPR007641">
    <property type="entry name" value="RNA_pol_Rpb2_7"/>
</dbReference>
<keyword evidence="5 9" id="KW-0548">Nucleotidyltransferase</keyword>
<dbReference type="InterPro" id="IPR007645">
    <property type="entry name" value="RNA_pol_Rpb2_3"/>
</dbReference>
<sequence length="1347" mass="155079">MFSLNNSNTEKNYLNSNQITTRFYYNDSQVLIPDLVNIQRYSFQNFIVFGLINALKQKKSLVFKKSNHKLEIGFFPDSIQFKKPEIKPKKAIYFGKTYGSGIYIPVVVKFSGWKKNRLEWLLLGFLPLLTKQGHFVINGIPRVVLHQMIRNPGVYILPKDSQTRLPIIRIVPEQGSWINITIDKKYRLWITTRILRRKISVIVFLQALGLSHLDIETTIGNYEIVKVSLVKSLSLDGKTRNDRILKRSNLRSHPFTQKQAQRYLYAHFLEYTSQTRDQVVTDETAKDFFWKYVWNLKNRNIGINGRKQFCEKLGSTLSLNETKLTTRDILLATKTCLKVLVDEQLPDEIDSLNNKTIRGCGEFLYDELIRGLQEFQRVLTRKFSNISTSDCGTFWRFNRFLLSKYISKSWKSFFTSGTLSQFMDQTNPLAEITHKRRITVLGPGGVTTKQTTIQIRGIHPTYYGRLCPIETPEGQNAGLVNSFTVYTQPNSNGTLETPFFLVFKGQIQKDLKALFLTPQKESCSILAPADICGGVLNQLPKTGLPVRKNSNFEYALWNQITLHSVGLLQMISIATSLIPFLEHNDANRALMGSNMQRQAVPLLRPESARVSTGLETRVICDVNHAICSCKTGYITAISSTQIQVYKAKNHELPFCKVKKIFKKFSYIFSFSNQNFKHGNFSKSFRINKFDKISRLKIYRPLSQKQNSQNFFFTHLTFLPKTKKLNFVLPYQKNTFSEIHKFSHGTKYLKNSSEILFSKKLSLLFLSFPFLSKKLTFLFQKTNIFIPFLSKKQSFLERNKNISFLERNKNISFLERKGNKMEKEMERKWKCKKDNFWSKKKLKNSFLNLLQIKKQKSSLENRQCYFFDPYQRTNQSTWITQRPNRKEGDWVQRSDIIADGAASSQGKLSLGKNVLIAYLPWEGYNFEDAILISEKLIEKELFTSLHIDYYEVEVKNTQYGLETITNKIPLEIDASVKDILQLQRLNSKGLIEIGSWVEEGDYLVGKISPLKPKGPSVQQQYEKLYNVIMQRDTSSFKNTSLRVPKGVEGFVLDVQVLPPKEVDVLALAPKNEILRVRVALLQKRNIQVGDKMAGRHGNKGIISKILPCQDMPYLPDGNSIDIVLNPLGVPSRMNVGQILESLLGLAGKYLNESYKIELFDEKFGAQASRSLVYSKLYQASLKTANPWLFEPEHPGKIKLFDGRTGESFDQPVTVGYAYMLKLIHLVDDKIHARATGPYSAVTQQPVRGRARNGGQRVGEMEVWALQAYGAAYTLQELLTIKSDDIDGRKETVFRIYKNHSLNLKFNQPESFKVLLRELQSLCFNLQLYKYDKKTDTIKPENLNKLEII</sequence>
<dbReference type="CDD" id="cd00653">
    <property type="entry name" value="RNA_pol_B_RPB2"/>
    <property type="match status" value="1"/>
</dbReference>
<dbReference type="RefSeq" id="YP_009106593.1">
    <property type="nucleotide sequence ID" value="NC_025546.1"/>
</dbReference>
<dbReference type="GO" id="GO:0003899">
    <property type="term" value="F:DNA-directed RNA polymerase activity"/>
    <property type="evidence" value="ECO:0007669"/>
    <property type="project" value="UniProtKB-UniRule"/>
</dbReference>
<dbReference type="Gene3D" id="2.40.270.10">
    <property type="entry name" value="DNA-directed RNA polymerase, subunit 2, domain 6"/>
    <property type="match status" value="1"/>
</dbReference>
<keyword evidence="16" id="KW-0934">Plastid</keyword>
<comment type="function">
    <text evidence="1 9 11">DNA-dependent RNA polymerase catalyzes the transcription of DNA into RNA using the four ribonucleoside triphosphates as substrates.</text>
</comment>
<dbReference type="InterPro" id="IPR037033">
    <property type="entry name" value="DNA-dir_RNAP_su2_hyb_sf"/>
</dbReference>
<dbReference type="EC" id="2.7.7.6" evidence="9"/>
<geneLocation type="chloroplast" evidence="16"/>
<evidence type="ECO:0000313" key="16">
    <source>
        <dbReference type="EMBL" id="AIT95442.1"/>
    </source>
</evidence>
<dbReference type="GO" id="GO:0006351">
    <property type="term" value="P:DNA-templated transcription"/>
    <property type="evidence" value="ECO:0007669"/>
    <property type="project" value="UniProtKB-UniRule"/>
</dbReference>
<evidence type="ECO:0000256" key="6">
    <source>
        <dbReference type="ARBA" id="ARBA00023163"/>
    </source>
</evidence>
<evidence type="ECO:0000256" key="7">
    <source>
        <dbReference type="ARBA" id="ARBA00026088"/>
    </source>
</evidence>
<keyword evidence="3 9" id="KW-0240">DNA-directed RNA polymerase</keyword>
<keyword evidence="16" id="KW-0150">Chloroplast</keyword>
<evidence type="ECO:0000256" key="11">
    <source>
        <dbReference type="RuleBase" id="RU363031"/>
    </source>
</evidence>